<dbReference type="OrthoDB" id="9804858at2"/>
<organism evidence="11 12">
    <name type="scientific">Fuerstiella marisgermanici</name>
    <dbReference type="NCBI Taxonomy" id="1891926"/>
    <lineage>
        <taxon>Bacteria</taxon>
        <taxon>Pseudomonadati</taxon>
        <taxon>Planctomycetota</taxon>
        <taxon>Planctomycetia</taxon>
        <taxon>Planctomycetales</taxon>
        <taxon>Planctomycetaceae</taxon>
        <taxon>Fuerstiella</taxon>
    </lineage>
</organism>
<dbReference type="PANTHER" id="PTHR10277">
    <property type="entry name" value="HOMOCITRATE SYNTHASE-RELATED"/>
    <property type="match status" value="1"/>
</dbReference>
<dbReference type="InterPro" id="IPR054691">
    <property type="entry name" value="LeuA/HCS_post-cat"/>
</dbReference>
<dbReference type="STRING" id="1891926.Fuma_03755"/>
<dbReference type="Gene3D" id="3.20.20.70">
    <property type="entry name" value="Aldolase class I"/>
    <property type="match status" value="1"/>
</dbReference>
<dbReference type="PROSITE" id="PS00816">
    <property type="entry name" value="AIPM_HOMOCIT_SYNTH_2"/>
    <property type="match status" value="1"/>
</dbReference>
<dbReference type="InterPro" id="IPR000891">
    <property type="entry name" value="PYR_CT"/>
</dbReference>
<dbReference type="Pfam" id="PF00682">
    <property type="entry name" value="HMGL-like"/>
    <property type="match status" value="1"/>
</dbReference>
<dbReference type="PANTHER" id="PTHR10277:SF9">
    <property type="entry name" value="2-ISOPROPYLMALATE SYNTHASE 1, CHLOROPLASTIC-RELATED"/>
    <property type="match status" value="1"/>
</dbReference>
<protein>
    <recommendedName>
        <fullName evidence="3">2-isopropylmalate synthase</fullName>
        <ecNumber evidence="3">2.3.3.13</ecNumber>
    </recommendedName>
</protein>
<dbReference type="InterPro" id="IPR050073">
    <property type="entry name" value="2-IPM_HCS-like"/>
</dbReference>
<evidence type="ECO:0000256" key="9">
    <source>
        <dbReference type="RuleBase" id="RU003523"/>
    </source>
</evidence>
<reference evidence="11 12" key="1">
    <citation type="journal article" date="2016" name="Front. Microbiol.">
        <title>Fuerstia marisgermanicae gen. nov., sp. nov., an Unusual Member of the Phylum Planctomycetes from the German Wadden Sea.</title>
        <authorList>
            <person name="Kohn T."/>
            <person name="Heuer A."/>
            <person name="Jogler M."/>
            <person name="Vollmers J."/>
            <person name="Boedeker C."/>
            <person name="Bunk B."/>
            <person name="Rast P."/>
            <person name="Borchert D."/>
            <person name="Glockner I."/>
            <person name="Freese H.M."/>
            <person name="Klenk H.P."/>
            <person name="Overmann J."/>
            <person name="Kaster A.K."/>
            <person name="Rohde M."/>
            <person name="Wiegand S."/>
            <person name="Jogler C."/>
        </authorList>
    </citation>
    <scope>NUCLEOTIDE SEQUENCE [LARGE SCALE GENOMIC DNA]</scope>
    <source>
        <strain evidence="11 12">NH11</strain>
    </source>
</reference>
<evidence type="ECO:0000256" key="4">
    <source>
        <dbReference type="ARBA" id="ARBA00022430"/>
    </source>
</evidence>
<dbReference type="EC" id="2.3.3.13" evidence="3"/>
<evidence type="ECO:0000256" key="5">
    <source>
        <dbReference type="ARBA" id="ARBA00022605"/>
    </source>
</evidence>
<dbReference type="CDD" id="cd07940">
    <property type="entry name" value="DRE_TIM_IPMS"/>
    <property type="match status" value="1"/>
</dbReference>
<dbReference type="SUPFAM" id="SSF51569">
    <property type="entry name" value="Aldolase"/>
    <property type="match status" value="1"/>
</dbReference>
<dbReference type="Proteomes" id="UP000187735">
    <property type="component" value="Chromosome"/>
</dbReference>
<feature type="domain" description="Pyruvate carboxyltransferase" evidence="10">
    <location>
        <begin position="30"/>
        <end position="294"/>
    </location>
</feature>
<proteinExistence type="inferred from homology"/>
<dbReference type="AlphaFoldDB" id="A0A1P8WJ93"/>
<keyword evidence="8" id="KW-0100">Branched-chain amino acid biosynthesis</keyword>
<dbReference type="PROSITE" id="PS00815">
    <property type="entry name" value="AIPM_HOMOCIT_SYNTH_1"/>
    <property type="match status" value="1"/>
</dbReference>
<evidence type="ECO:0000256" key="7">
    <source>
        <dbReference type="ARBA" id="ARBA00023211"/>
    </source>
</evidence>
<dbReference type="PROSITE" id="PS50991">
    <property type="entry name" value="PYR_CT"/>
    <property type="match status" value="1"/>
</dbReference>
<evidence type="ECO:0000256" key="2">
    <source>
        <dbReference type="ARBA" id="ARBA00009396"/>
    </source>
</evidence>
<keyword evidence="11" id="KW-0012">Acyltransferase</keyword>
<dbReference type="EMBL" id="CP017641">
    <property type="protein sequence ID" value="APZ94132.1"/>
    <property type="molecule type" value="Genomic_DNA"/>
</dbReference>
<evidence type="ECO:0000256" key="1">
    <source>
        <dbReference type="ARBA" id="ARBA00004689"/>
    </source>
</evidence>
<evidence type="ECO:0000256" key="6">
    <source>
        <dbReference type="ARBA" id="ARBA00022679"/>
    </source>
</evidence>
<accession>A0A1P8WJ93</accession>
<dbReference type="GO" id="GO:0003852">
    <property type="term" value="F:2-isopropylmalate synthase activity"/>
    <property type="evidence" value="ECO:0007669"/>
    <property type="project" value="UniProtKB-EC"/>
</dbReference>
<name>A0A1P8WJ93_9PLAN</name>
<dbReference type="GO" id="GO:0009098">
    <property type="term" value="P:L-leucine biosynthetic process"/>
    <property type="evidence" value="ECO:0007669"/>
    <property type="project" value="UniProtKB-KW"/>
</dbReference>
<keyword evidence="7" id="KW-0464">Manganese</keyword>
<comment type="pathway">
    <text evidence="1">Amino-acid biosynthesis; L-leucine biosynthesis; L-leucine from 3-methyl-2-oxobutanoate: step 1/4.</text>
</comment>
<dbReference type="InterPro" id="IPR013785">
    <property type="entry name" value="Aldolase_TIM"/>
</dbReference>
<dbReference type="InterPro" id="IPR002034">
    <property type="entry name" value="AIPM/Hcit_synth_CS"/>
</dbReference>
<gene>
    <name evidence="11" type="primary">leuA_3</name>
    <name evidence="11" type="ORF">Fuma_03755</name>
</gene>
<evidence type="ECO:0000313" key="12">
    <source>
        <dbReference type="Proteomes" id="UP000187735"/>
    </source>
</evidence>
<dbReference type="KEGG" id="fmr:Fuma_03755"/>
<keyword evidence="6 9" id="KW-0808">Transferase</keyword>
<keyword evidence="5" id="KW-0028">Amino-acid biosynthesis</keyword>
<dbReference type="RefSeq" id="WP_077025488.1">
    <property type="nucleotide sequence ID" value="NZ_CP017641.1"/>
</dbReference>
<evidence type="ECO:0000256" key="3">
    <source>
        <dbReference type="ARBA" id="ARBA00012973"/>
    </source>
</evidence>
<dbReference type="Gene3D" id="1.10.238.260">
    <property type="match status" value="1"/>
</dbReference>
<keyword evidence="12" id="KW-1185">Reference proteome</keyword>
<dbReference type="Pfam" id="PF22617">
    <property type="entry name" value="HCS_D2"/>
    <property type="match status" value="1"/>
</dbReference>
<keyword evidence="4" id="KW-0432">Leucine biosynthesis</keyword>
<evidence type="ECO:0000256" key="8">
    <source>
        <dbReference type="ARBA" id="ARBA00023304"/>
    </source>
</evidence>
<evidence type="ECO:0000313" key="11">
    <source>
        <dbReference type="EMBL" id="APZ94132.1"/>
    </source>
</evidence>
<comment type="similarity">
    <text evidence="2">Belongs to the alpha-IPM synthase/homocitrate synthase family. LeuA type 1 subfamily.</text>
</comment>
<sequence>MSNFLQNVRSQIRGTVRDAVIRHHKRSGAVLFSDTTLRDGEQMPGATLEPDEKLEIALALEAAGVHSLDAGFPASSEADVVAIQKMVGVVKGPVLTALCRTVNSDIDAAARALDGNPMRKRGVSLFCGTSPLHRDHKLQKSKTEVLKIIADSISYANNAFQIVAFSPEDASRTEVDFLCECYKEAIDAGATTIGFPDTVGILTPEKTADFIKAIHDRVPNIDKVLLAVHFHNDLGLAVANTLAAIQHGGNVVQCTVNGIGERAGNAALEEVVMALAMNADQYKRSFRIDTTKLAPLCQLVAELTGIAIPKMKPIGGSNVFATEAGIHQDGLLKNPDTYLPFRPEAVGADGIQLVLGRHSGGKAIAHRLRQLNLPHTEADAAHVVAQIKRQPKGTVIDDTRLIELLKECRDA</sequence>
<evidence type="ECO:0000259" key="10">
    <source>
        <dbReference type="PROSITE" id="PS50991"/>
    </source>
</evidence>
<dbReference type="FunFam" id="3.20.20.70:FF:000010">
    <property type="entry name" value="2-isopropylmalate synthase"/>
    <property type="match status" value="1"/>
</dbReference>